<dbReference type="InterPro" id="IPR035940">
    <property type="entry name" value="CAP_sf"/>
</dbReference>
<dbReference type="EMBL" id="LUCH01000679">
    <property type="protein sequence ID" value="KAF5404560.1"/>
    <property type="molecule type" value="Genomic_DNA"/>
</dbReference>
<reference evidence="2" key="1">
    <citation type="submission" date="2019-05" db="EMBL/GenBank/DDBJ databases">
        <title>Annotation for the trematode Paragonimus heterotremus.</title>
        <authorList>
            <person name="Choi Y.-J."/>
        </authorList>
    </citation>
    <scope>NUCLEOTIDE SEQUENCE</scope>
    <source>
        <strain evidence="2">LC</strain>
    </source>
</reference>
<dbReference type="Pfam" id="PF00188">
    <property type="entry name" value="CAP"/>
    <property type="match status" value="1"/>
</dbReference>
<organism evidence="2 3">
    <name type="scientific">Paragonimus heterotremus</name>
    <dbReference type="NCBI Taxonomy" id="100268"/>
    <lineage>
        <taxon>Eukaryota</taxon>
        <taxon>Metazoa</taxon>
        <taxon>Spiralia</taxon>
        <taxon>Lophotrochozoa</taxon>
        <taxon>Platyhelminthes</taxon>
        <taxon>Trematoda</taxon>
        <taxon>Digenea</taxon>
        <taxon>Plagiorchiida</taxon>
        <taxon>Troglotremata</taxon>
        <taxon>Troglotrematidae</taxon>
        <taxon>Paragonimus</taxon>
    </lineage>
</organism>
<dbReference type="AlphaFoldDB" id="A0A8J4WU69"/>
<comment type="caution">
    <text evidence="2">The sequence shown here is derived from an EMBL/GenBank/DDBJ whole genome shotgun (WGS) entry which is preliminary data.</text>
</comment>
<dbReference type="InterPro" id="IPR034113">
    <property type="entry name" value="SCP_GAPR1-like"/>
</dbReference>
<dbReference type="InterPro" id="IPR001283">
    <property type="entry name" value="CRISP-related"/>
</dbReference>
<dbReference type="Gene3D" id="3.40.33.10">
    <property type="entry name" value="CAP"/>
    <property type="match status" value="1"/>
</dbReference>
<dbReference type="SMART" id="SM00198">
    <property type="entry name" value="SCP"/>
    <property type="match status" value="1"/>
</dbReference>
<dbReference type="InterPro" id="IPR014044">
    <property type="entry name" value="CAP_dom"/>
</dbReference>
<evidence type="ECO:0000313" key="2">
    <source>
        <dbReference type="EMBL" id="KAF5404560.1"/>
    </source>
</evidence>
<dbReference type="SUPFAM" id="SSF55797">
    <property type="entry name" value="PR-1-like"/>
    <property type="match status" value="1"/>
</dbReference>
<sequence>MVDRKLNREAIAAHNYYRTAHGCPKLIYDDSLAKSAQKWAEELARLGHIQHGQNVKYGENLSSKWASTQASISGCEATQMWYDEVSFYDYTGDFSPKSGHFTQLIWKSTTKAGFGRATSSDGKSVYFVGHYWEAGNVIGKFRENVLRPVRSVEKYDPTQKPSKSKCAIM</sequence>
<dbReference type="PRINTS" id="PR00837">
    <property type="entry name" value="V5TPXLIKE"/>
</dbReference>
<dbReference type="InterPro" id="IPR018244">
    <property type="entry name" value="Allrgn_V5/Tpx1_CS"/>
</dbReference>
<accession>A0A8J4WU69</accession>
<dbReference type="CDD" id="cd05382">
    <property type="entry name" value="CAP_GAPR1-like"/>
    <property type="match status" value="1"/>
</dbReference>
<name>A0A8J4WU69_9TREM</name>
<dbReference type="FunFam" id="3.40.33.10:FF:000002">
    <property type="entry name" value="Golgi-associated plant pathogenesis-related protein 1"/>
    <property type="match status" value="1"/>
</dbReference>
<dbReference type="OrthoDB" id="337038at2759"/>
<evidence type="ECO:0000313" key="3">
    <source>
        <dbReference type="Proteomes" id="UP000748531"/>
    </source>
</evidence>
<keyword evidence="3" id="KW-1185">Reference proteome</keyword>
<dbReference type="GO" id="GO:0005576">
    <property type="term" value="C:extracellular region"/>
    <property type="evidence" value="ECO:0007669"/>
    <property type="project" value="InterPro"/>
</dbReference>
<dbReference type="InterPro" id="IPR002413">
    <property type="entry name" value="V5_allergen-like"/>
</dbReference>
<protein>
    <recommendedName>
        <fullName evidence="1">SCP domain-containing protein</fullName>
    </recommendedName>
</protein>
<evidence type="ECO:0000259" key="1">
    <source>
        <dbReference type="SMART" id="SM00198"/>
    </source>
</evidence>
<dbReference type="PROSITE" id="PS01009">
    <property type="entry name" value="CRISP_1"/>
    <property type="match status" value="1"/>
</dbReference>
<feature type="domain" description="SCP" evidence="1">
    <location>
        <begin position="5"/>
        <end position="139"/>
    </location>
</feature>
<gene>
    <name evidence="2" type="ORF">PHET_01788</name>
</gene>
<dbReference type="Proteomes" id="UP000748531">
    <property type="component" value="Unassembled WGS sequence"/>
</dbReference>
<proteinExistence type="predicted"/>
<dbReference type="PRINTS" id="PR00838">
    <property type="entry name" value="V5ALLERGEN"/>
</dbReference>
<dbReference type="PANTHER" id="PTHR10334">
    <property type="entry name" value="CYSTEINE-RICH SECRETORY PROTEIN-RELATED"/>
    <property type="match status" value="1"/>
</dbReference>